<dbReference type="RefSeq" id="WP_097847660.1">
    <property type="nucleotide sequence ID" value="NZ_NUBH01000063.1"/>
</dbReference>
<evidence type="ECO:0000313" key="2">
    <source>
        <dbReference type="Proteomes" id="UP000219775"/>
    </source>
</evidence>
<organism evidence="1 2">
    <name type="scientific">Bacillus pseudomycoides</name>
    <dbReference type="NCBI Taxonomy" id="64104"/>
    <lineage>
        <taxon>Bacteria</taxon>
        <taxon>Bacillati</taxon>
        <taxon>Bacillota</taxon>
        <taxon>Bacilli</taxon>
        <taxon>Bacillales</taxon>
        <taxon>Bacillaceae</taxon>
        <taxon>Bacillus</taxon>
        <taxon>Bacillus cereus group</taxon>
    </lineage>
</organism>
<sequence length="133" mass="15000">MALENDVQQLPNSIILRYGSLYGPGTWYDKNGMIAKPYINREMTVNDGITSFIHVKDAVNATVQAIDWEKGTYNIVDDKPVKSAVWGSYYAEQLHAPSPNYIYGKIPWERGASNQKAKTQGGNYYILLGEMDF</sequence>
<name>A0A2C3VBC3_9BACI</name>
<protein>
    <recommendedName>
        <fullName evidence="3">NAD-dependent epimerase/dehydratase</fullName>
    </recommendedName>
</protein>
<dbReference type="EMBL" id="NUDP01000089">
    <property type="protein sequence ID" value="PEM66585.1"/>
    <property type="molecule type" value="Genomic_DNA"/>
</dbReference>
<evidence type="ECO:0008006" key="3">
    <source>
        <dbReference type="Google" id="ProtNLM"/>
    </source>
</evidence>
<proteinExistence type="predicted"/>
<dbReference type="Proteomes" id="UP000219775">
    <property type="component" value="Unassembled WGS sequence"/>
</dbReference>
<dbReference type="AlphaFoldDB" id="A0A2C3VBC3"/>
<dbReference type="InterPro" id="IPR036291">
    <property type="entry name" value="NAD(P)-bd_dom_sf"/>
</dbReference>
<gene>
    <name evidence="1" type="ORF">CN613_22180</name>
</gene>
<reference evidence="1 2" key="1">
    <citation type="submission" date="2017-09" db="EMBL/GenBank/DDBJ databases">
        <title>Large-scale bioinformatics analysis of Bacillus genomes uncovers conserved roles of natural products in bacterial physiology.</title>
        <authorList>
            <consortium name="Agbiome Team Llc"/>
            <person name="Bleich R.M."/>
            <person name="Grubbs K.J."/>
            <person name="Santa Maria K.C."/>
            <person name="Allen S.E."/>
            <person name="Farag S."/>
            <person name="Shank E.A."/>
            <person name="Bowers A."/>
        </authorList>
    </citation>
    <scope>NUCLEOTIDE SEQUENCE [LARGE SCALE GENOMIC DNA]</scope>
    <source>
        <strain evidence="1 2">AFS009893</strain>
    </source>
</reference>
<accession>A0A2C3VBC3</accession>
<dbReference type="Gene3D" id="3.40.50.720">
    <property type="entry name" value="NAD(P)-binding Rossmann-like Domain"/>
    <property type="match status" value="1"/>
</dbReference>
<comment type="caution">
    <text evidence="1">The sequence shown here is derived from an EMBL/GenBank/DDBJ whole genome shotgun (WGS) entry which is preliminary data.</text>
</comment>
<evidence type="ECO:0000313" key="1">
    <source>
        <dbReference type="EMBL" id="PEM66585.1"/>
    </source>
</evidence>
<dbReference type="SUPFAM" id="SSF51735">
    <property type="entry name" value="NAD(P)-binding Rossmann-fold domains"/>
    <property type="match status" value="1"/>
</dbReference>